<dbReference type="InterPro" id="IPR002942">
    <property type="entry name" value="S4_RNA-bd"/>
</dbReference>
<dbReference type="SUPFAM" id="SSF55174">
    <property type="entry name" value="Alpha-L RNA-binding motif"/>
    <property type="match status" value="1"/>
</dbReference>
<dbReference type="Pfam" id="PF01479">
    <property type="entry name" value="S4"/>
    <property type="match status" value="1"/>
</dbReference>
<dbReference type="PANTHER" id="PTHR32319:SF0">
    <property type="entry name" value="BACTERIAL HEMOLYSIN-LIKE PROTEIN"/>
    <property type="match status" value="1"/>
</dbReference>
<dbReference type="CDD" id="cd00165">
    <property type="entry name" value="S4"/>
    <property type="match status" value="1"/>
</dbReference>
<dbReference type="InterPro" id="IPR002877">
    <property type="entry name" value="RNA_MeTrfase_FtsJ_dom"/>
</dbReference>
<dbReference type="GO" id="GO:0008168">
    <property type="term" value="F:methyltransferase activity"/>
    <property type="evidence" value="ECO:0007669"/>
    <property type="project" value="InterPro"/>
</dbReference>
<name>A0A162GWY9_BDEBC</name>
<evidence type="ECO:0000259" key="4">
    <source>
        <dbReference type="SMART" id="SM00363"/>
    </source>
</evidence>
<evidence type="ECO:0000313" key="5">
    <source>
        <dbReference type="EMBL" id="KYG69121.1"/>
    </source>
</evidence>
<reference evidence="5 6" key="1">
    <citation type="submission" date="2016-03" db="EMBL/GenBank/DDBJ databases">
        <authorList>
            <person name="Ploux O."/>
        </authorList>
    </citation>
    <scope>NUCLEOTIDE SEQUENCE [LARGE SCALE GENOMIC DNA]</scope>
    <source>
        <strain evidence="5 6">EC13</strain>
    </source>
</reference>
<dbReference type="PANTHER" id="PTHR32319">
    <property type="entry name" value="BACTERIAL HEMOLYSIN-LIKE PROTEIN"/>
    <property type="match status" value="1"/>
</dbReference>
<dbReference type="CDD" id="cd02440">
    <property type="entry name" value="AdoMet_MTases"/>
    <property type="match status" value="1"/>
</dbReference>
<gene>
    <name evidence="5" type="ORF">AZI87_07840</name>
</gene>
<accession>A0A162GWY9</accession>
<dbReference type="Pfam" id="PF01728">
    <property type="entry name" value="FtsJ"/>
    <property type="match status" value="1"/>
</dbReference>
<dbReference type="InterPro" id="IPR036986">
    <property type="entry name" value="S4_RNA-bd_sf"/>
</dbReference>
<dbReference type="EMBL" id="LUKD01000001">
    <property type="protein sequence ID" value="KYG69121.1"/>
    <property type="molecule type" value="Genomic_DNA"/>
</dbReference>
<dbReference type="PIRSF" id="PIRSF005578">
    <property type="entry name" value="TlyA"/>
    <property type="match status" value="1"/>
</dbReference>
<evidence type="ECO:0000313" key="6">
    <source>
        <dbReference type="Proteomes" id="UP000075799"/>
    </source>
</evidence>
<dbReference type="Proteomes" id="UP000075799">
    <property type="component" value="Unassembled WGS sequence"/>
</dbReference>
<dbReference type="Gene3D" id="3.10.290.10">
    <property type="entry name" value="RNA-binding S4 domain"/>
    <property type="match status" value="1"/>
</dbReference>
<feature type="domain" description="RNA-binding S4" evidence="4">
    <location>
        <begin position="5"/>
        <end position="75"/>
    </location>
</feature>
<comment type="caution">
    <text evidence="5">The sequence shown here is derived from an EMBL/GenBank/DDBJ whole genome shotgun (WGS) entry which is preliminary data.</text>
</comment>
<evidence type="ECO:0000256" key="3">
    <source>
        <dbReference type="PROSITE-ProRule" id="PRU00182"/>
    </source>
</evidence>
<evidence type="ECO:0000256" key="1">
    <source>
        <dbReference type="ARBA" id="ARBA00022884"/>
    </source>
</evidence>
<organism evidence="5 6">
    <name type="scientific">Bdellovibrio bacteriovorus</name>
    <dbReference type="NCBI Taxonomy" id="959"/>
    <lineage>
        <taxon>Bacteria</taxon>
        <taxon>Pseudomonadati</taxon>
        <taxon>Bdellovibrionota</taxon>
        <taxon>Bdellovibrionia</taxon>
        <taxon>Bdellovibrionales</taxon>
        <taxon>Pseudobdellovibrionaceae</taxon>
        <taxon>Bdellovibrio</taxon>
    </lineage>
</organism>
<sequence length="259" mass="28407">MSEKQRLDVYLVEKGLAQSRTHAQELIEAGQVFLVEGTQRRVLKKASQSVSTENSVIVEAGPANRFVSRGGLKLEGALQHVKLSTKDLNVLDVGISTGGFTDCLLQSGAKFILGVDVGHGQVHSSLLKNPKLKVCEGVNARGLSKETSVLQYVPKEKFDLIVMDVSFISISLIIPELSSFLNSQGALLSLVKPQFEVGVEGLGKGGIVKDERLYAEVEKKIREVCAQSSFEVLDYFPSPIEGKDGNREFFIYCRHLNRI</sequence>
<dbReference type="InterPro" id="IPR004538">
    <property type="entry name" value="Hemolysin_A/TlyA"/>
</dbReference>
<dbReference type="AlphaFoldDB" id="A0A162GWY9"/>
<dbReference type="SMART" id="SM00363">
    <property type="entry name" value="S4"/>
    <property type="match status" value="1"/>
</dbReference>
<proteinExistence type="inferred from homology"/>
<dbReference type="Gene3D" id="3.40.50.150">
    <property type="entry name" value="Vaccinia Virus protein VP39"/>
    <property type="match status" value="1"/>
</dbReference>
<evidence type="ECO:0000256" key="2">
    <source>
        <dbReference type="ARBA" id="ARBA00029460"/>
    </source>
</evidence>
<dbReference type="GO" id="GO:0003723">
    <property type="term" value="F:RNA binding"/>
    <property type="evidence" value="ECO:0007669"/>
    <property type="project" value="UniProtKB-KW"/>
</dbReference>
<dbReference type="InterPro" id="IPR029063">
    <property type="entry name" value="SAM-dependent_MTases_sf"/>
</dbReference>
<dbReference type="GO" id="GO:0032259">
    <property type="term" value="P:methylation"/>
    <property type="evidence" value="ECO:0007669"/>
    <property type="project" value="InterPro"/>
</dbReference>
<dbReference type="InterPro" id="IPR047048">
    <property type="entry name" value="TlyA"/>
</dbReference>
<dbReference type="NCBIfam" id="TIGR00478">
    <property type="entry name" value="tly"/>
    <property type="match status" value="1"/>
</dbReference>
<dbReference type="OrthoDB" id="5291275at2"/>
<protein>
    <submittedName>
        <fullName evidence="5">Hemolysin</fullName>
    </submittedName>
</protein>
<comment type="similarity">
    <text evidence="2">Belongs to the TlyA family.</text>
</comment>
<keyword evidence="1 3" id="KW-0694">RNA-binding</keyword>
<dbReference type="PROSITE" id="PS50889">
    <property type="entry name" value="S4"/>
    <property type="match status" value="1"/>
</dbReference>
<dbReference type="RefSeq" id="WP_063206022.1">
    <property type="nucleotide sequence ID" value="NZ_LUKD01000001.1"/>
</dbReference>
<dbReference type="SUPFAM" id="SSF53335">
    <property type="entry name" value="S-adenosyl-L-methionine-dependent methyltransferases"/>
    <property type="match status" value="1"/>
</dbReference>